<sequence length="1886" mass="211801">MNSGKEQNLRSFDVDICATLLTDTPPKLPLREELPSLGFEVIYHAAGVGVKASKHAAKRAAKRYRKMQENRDKKKWRLIPKTAKQRKEKLEKRQQQEMEILHSRSAFSYSFYNSELKNTYGDNESRSFSSGSSVRSVCASKTSSLRAKQKLRKKAPYKTSKIVKKWRVFRFNSSGSKLCFDQSELDEEESDKVEFPDVLAPMNLLRDFEGSDSDTKEEDKSGSCSDVYSYDYSSISSAKCERNEVKMLFVTSPSTRKYLPEITSTDESDDDAADIDQQAVTDYNLCTDTYAIAHNALDSALEKTFPDFLGSFESMDLGFGSGRNKADQKTPDSTSNAVNKKAGSPVDKPALNNVDGEVGKAFSGVDMLFTAGSDVFGAASEVILDGGNALSRMGSGVMGNFSNSGVDVGSEKPYQEDSRGTQSQVHTQHKGPGQSYSRLSSDWLSAAVSAFGSIALDFYNSAAGLSDEKNIDFLSDTGTIEDLFTVLANTNASVDHIRNFLSFNPEYIQIKRHHDKRLPLHVLCDRQFPDRSAIPVRERMRLLLQDVGSFRDIVFYVQNLYSDACLCRDAAGDLPVHLLARAFMCWEAQWYEAVYEEAAKDQQSNSKTAVAITYLYQLMSESIEAVLEPIIFSPSLCKLPGSVGKIFPLHIASIFTSSVKTLRAVLKAYPQAASIKCDLGEMKTFVPNHVTPMELHDLLSTDFPKWEIQRAAAVTELSWSASLQSKKQDMEDCIRRSDLLFAFYPISPYRYEKSRIRRLEARIEHEAKQAVQSEKGCMSYASERIWIWMCTFSEDKSGAVTYLNSVKRIANALDLEALTYLISLKNEKGECVFDIACRHCITVLQRRLDKLSENSTSLTDEGQKKSVKMNSKPVSSISSVWNERQMMRQSFSEKGTLNHLCRLIFDVNEISFPTSFIVLPYRLSVNDEGALGVESPNSVDVALQFADHLLEMTDPRSLLYYLDAKSTQYYGASLYGVDENPIRLKAYEAVKENEKTLLSLYEPGEAYLYLIDELTGIPVLSKETDKYPVVLNNSVNLVTKLLPLMLIGMLQLRGEKALSIMVSILLDGSVAAIPPKWVDAAKEAGTYYSSISSKGDMSISEASSSTADELVQFIAASQSKLRLSNKPKNGTTEWNIELSILKMLLEMSDSDRSYNGLRALKLDADRVLWSKGDVKDFVVQHRVEGVVQKDRPVTSADQLKVDALKTTGDPRQGNFDTSFLKIRESTRTASQNSTTDSESEEALNFPQPYFAGSFHSSCSSRNEGPLITRDDSSDTDELRQTLPAMDSVSVFLPNTKREELFPKPRYTCLFDKLAIQKPPRLETDDSMEPQRIFDEGGRIWSEISSQLERGFYEDANTLRLRVDIAQQAKQTSLLNKKMHELLELHAKVFSHKAEEYVQWEWSRNGYNTASDTRKLALRLGDLEDRLLQDAIDLQHATLRAYALAEDVNWVEAEGNEEERTEEEEETYCDRIIMSRDEADAEEVKNESTREPSGNIGCRGTSTLTRRHDTESSSSDACILDSDESEPERSSYITNKTRAAMRGPSQSSSTVSLWGSSRRQYIHGEVASRDDDSETSGRSCLPTSISFPHSLLDIDTREAGPAGDTTITITKVYSVNEANYDQAMDTSKKMENDEDTADIDEEEEDDEYCDYVESIRSRTGLEIGLRVKWPDIAPFELTTKLSEQAIAPLFHGTQWAGTRLWRAAVVGLQYLLSEEAPIEWKKTTKVVELGCGLGVPGMILAMARQCEVVLTDQDDLLSQLETNCKTLLETRPDLPLEVEALDWSAKEVEKLMDHHGAFDVVFNCDCIFEPLYGDSWKYLAECQEAFLRKRSATFMLTVVERRTFDGIEKYLERMASSPLVEKVEKISLSFEAPQEVELYRIFGTSVR</sequence>
<organism evidence="2 3">
    <name type="scientific">Fistulifera solaris</name>
    <name type="common">Oleaginous diatom</name>
    <dbReference type="NCBI Taxonomy" id="1519565"/>
    <lineage>
        <taxon>Eukaryota</taxon>
        <taxon>Sar</taxon>
        <taxon>Stramenopiles</taxon>
        <taxon>Ochrophyta</taxon>
        <taxon>Bacillariophyta</taxon>
        <taxon>Bacillariophyceae</taxon>
        <taxon>Bacillariophycidae</taxon>
        <taxon>Naviculales</taxon>
        <taxon>Naviculaceae</taxon>
        <taxon>Fistulifera</taxon>
    </lineage>
</organism>
<name>A0A1Z5KE58_FISSO</name>
<dbReference type="PANTHER" id="PTHR14614">
    <property type="entry name" value="HEPATOCELLULAR CARCINOMA-ASSOCIATED ANTIGEN"/>
    <property type="match status" value="1"/>
</dbReference>
<reference evidence="2 3" key="1">
    <citation type="journal article" date="2015" name="Plant Cell">
        <title>Oil accumulation by the oleaginous diatom Fistulifera solaris as revealed by the genome and transcriptome.</title>
        <authorList>
            <person name="Tanaka T."/>
            <person name="Maeda Y."/>
            <person name="Veluchamy A."/>
            <person name="Tanaka M."/>
            <person name="Abida H."/>
            <person name="Marechal E."/>
            <person name="Bowler C."/>
            <person name="Muto M."/>
            <person name="Sunaga Y."/>
            <person name="Tanaka M."/>
            <person name="Yoshino T."/>
            <person name="Taniguchi T."/>
            <person name="Fukuda Y."/>
            <person name="Nemoto M."/>
            <person name="Matsumoto M."/>
            <person name="Wong P.S."/>
            <person name="Aburatani S."/>
            <person name="Fujibuchi W."/>
        </authorList>
    </citation>
    <scope>NUCLEOTIDE SEQUENCE [LARGE SCALE GENOMIC DNA]</scope>
    <source>
        <strain evidence="2 3">JPCC DA0580</strain>
    </source>
</reference>
<dbReference type="SUPFAM" id="SSF53335">
    <property type="entry name" value="S-adenosyl-L-methionine-dependent methyltransferases"/>
    <property type="match status" value="1"/>
</dbReference>
<dbReference type="Pfam" id="PF10294">
    <property type="entry name" value="Methyltransf_16"/>
    <property type="match status" value="1"/>
</dbReference>
<feature type="compositionally biased region" description="Basic and acidic residues" evidence="1">
    <location>
        <begin position="1477"/>
        <end position="1489"/>
    </location>
</feature>
<dbReference type="InParanoid" id="A0A1Z5KE58"/>
<evidence type="ECO:0000256" key="1">
    <source>
        <dbReference type="SAM" id="MobiDB-lite"/>
    </source>
</evidence>
<dbReference type="Gene3D" id="3.40.50.150">
    <property type="entry name" value="Vaccinia Virus protein VP39"/>
    <property type="match status" value="1"/>
</dbReference>
<comment type="caution">
    <text evidence="2">The sequence shown here is derived from an EMBL/GenBank/DDBJ whole genome shotgun (WGS) entry which is preliminary data.</text>
</comment>
<feature type="region of interest" description="Disordered" evidence="1">
    <location>
        <begin position="1477"/>
        <end position="1530"/>
    </location>
</feature>
<feature type="region of interest" description="Disordered" evidence="1">
    <location>
        <begin position="320"/>
        <end position="352"/>
    </location>
</feature>
<dbReference type="Proteomes" id="UP000198406">
    <property type="component" value="Unassembled WGS sequence"/>
</dbReference>
<accession>A0A1Z5KE58</accession>
<dbReference type="InterPro" id="IPR019410">
    <property type="entry name" value="Methyltransf_16"/>
</dbReference>
<feature type="compositionally biased region" description="Basic and acidic residues" evidence="1">
    <location>
        <begin position="409"/>
        <end position="419"/>
    </location>
</feature>
<dbReference type="CDD" id="cd02440">
    <property type="entry name" value="AdoMet_MTases"/>
    <property type="match status" value="1"/>
</dbReference>
<protein>
    <submittedName>
        <fullName evidence="2">Uncharacterized protein</fullName>
    </submittedName>
</protein>
<feature type="region of interest" description="Disordered" evidence="1">
    <location>
        <begin position="404"/>
        <end position="435"/>
    </location>
</feature>
<evidence type="ECO:0000313" key="3">
    <source>
        <dbReference type="Proteomes" id="UP000198406"/>
    </source>
</evidence>
<dbReference type="PANTHER" id="PTHR14614:SF123">
    <property type="entry name" value="OS04G0645500 PROTEIN"/>
    <property type="match status" value="1"/>
</dbReference>
<evidence type="ECO:0000313" key="2">
    <source>
        <dbReference type="EMBL" id="GAX24563.1"/>
    </source>
</evidence>
<dbReference type="OrthoDB" id="49229at2759"/>
<proteinExistence type="predicted"/>
<gene>
    <name evidence="2" type="ORF">FisN_4Hh082</name>
</gene>
<dbReference type="EMBL" id="BDSP01000211">
    <property type="protein sequence ID" value="GAX24563.1"/>
    <property type="molecule type" value="Genomic_DNA"/>
</dbReference>
<dbReference type="InterPro" id="IPR029063">
    <property type="entry name" value="SAM-dependent_MTases_sf"/>
</dbReference>
<keyword evidence="3" id="KW-1185">Reference proteome</keyword>